<dbReference type="RefSeq" id="WP_103916209.1">
    <property type="nucleotide sequence ID" value="NZ_FNUV01000008.1"/>
</dbReference>
<dbReference type="Proteomes" id="UP000236735">
    <property type="component" value="Unassembled WGS sequence"/>
</dbReference>
<reference evidence="1 2" key="1">
    <citation type="submission" date="2016-10" db="EMBL/GenBank/DDBJ databases">
        <authorList>
            <person name="de Groot N.N."/>
        </authorList>
    </citation>
    <scope>NUCLEOTIDE SEQUENCE [LARGE SCALE GENOMIC DNA]</scope>
    <source>
        <strain evidence="1 2">AR32</strain>
    </source>
</reference>
<dbReference type="Gene3D" id="1.10.150.20">
    <property type="entry name" value="5' to 3' exonuclease, C-terminal subdomain"/>
    <property type="match status" value="1"/>
</dbReference>
<dbReference type="EMBL" id="FNUV01000008">
    <property type="protein sequence ID" value="SEG08226.1"/>
    <property type="molecule type" value="Genomic_DNA"/>
</dbReference>
<evidence type="ECO:0008006" key="3">
    <source>
        <dbReference type="Google" id="ProtNLM"/>
    </source>
</evidence>
<evidence type="ECO:0000313" key="2">
    <source>
        <dbReference type="Proteomes" id="UP000236735"/>
    </source>
</evidence>
<dbReference type="AlphaFoldDB" id="A0A1H5XAH4"/>
<accession>A0A1H5XAH4</accession>
<gene>
    <name evidence="1" type="ORF">SAMN05216354_2713</name>
</gene>
<proteinExistence type="predicted"/>
<name>A0A1H5XAH4_XYLRU</name>
<dbReference type="SUPFAM" id="SSF47789">
    <property type="entry name" value="C-terminal domain of RNA polymerase alpha subunit"/>
    <property type="match status" value="1"/>
</dbReference>
<sequence length="144" mass="17090">MIKKYKHIDLCTPIDKIEFGQGNDIRIHNAFRFYEIETVLDLCKMSRNAFLRIRSCGVRTIRAIEATLADYGLELEMDEKSIEEYQRYHSFVLTDSEWEERRYEIAKEIYLNKFSDFSKESAELALMAADDFIGVLKKHYQNKD</sequence>
<protein>
    <recommendedName>
        <fullName evidence="3">RNA polymerase, alpha chain C terminal domain</fullName>
    </recommendedName>
</protein>
<evidence type="ECO:0000313" key="1">
    <source>
        <dbReference type="EMBL" id="SEG08226.1"/>
    </source>
</evidence>
<organism evidence="1 2">
    <name type="scientific">Xylanibacter ruminicola</name>
    <name type="common">Prevotella ruminicola</name>
    <dbReference type="NCBI Taxonomy" id="839"/>
    <lineage>
        <taxon>Bacteria</taxon>
        <taxon>Pseudomonadati</taxon>
        <taxon>Bacteroidota</taxon>
        <taxon>Bacteroidia</taxon>
        <taxon>Bacteroidales</taxon>
        <taxon>Prevotellaceae</taxon>
        <taxon>Xylanibacter</taxon>
    </lineage>
</organism>